<organism evidence="2">
    <name type="scientific">Ixodes ricinus</name>
    <name type="common">Common tick</name>
    <name type="synonym">Acarus ricinus</name>
    <dbReference type="NCBI Taxonomy" id="34613"/>
    <lineage>
        <taxon>Eukaryota</taxon>
        <taxon>Metazoa</taxon>
        <taxon>Ecdysozoa</taxon>
        <taxon>Arthropoda</taxon>
        <taxon>Chelicerata</taxon>
        <taxon>Arachnida</taxon>
        <taxon>Acari</taxon>
        <taxon>Parasitiformes</taxon>
        <taxon>Ixodida</taxon>
        <taxon>Ixodoidea</taxon>
        <taxon>Ixodidae</taxon>
        <taxon>Ixodinae</taxon>
        <taxon>Ixodes</taxon>
    </lineage>
</organism>
<feature type="chain" id="PRO_5025672299" evidence="1">
    <location>
        <begin position="18"/>
        <end position="84"/>
    </location>
</feature>
<evidence type="ECO:0000313" key="2">
    <source>
        <dbReference type="EMBL" id="MXU85029.1"/>
    </source>
</evidence>
<feature type="signal peptide" evidence="1">
    <location>
        <begin position="1"/>
        <end position="17"/>
    </location>
</feature>
<keyword evidence="1" id="KW-0732">Signal</keyword>
<reference evidence="2" key="1">
    <citation type="submission" date="2019-12" db="EMBL/GenBank/DDBJ databases">
        <title>An insight into the sialome of adult female Ixodes ricinus ticks feeding for 6 days.</title>
        <authorList>
            <person name="Perner J."/>
            <person name="Ribeiro J.M.C."/>
        </authorList>
    </citation>
    <scope>NUCLEOTIDE SEQUENCE</scope>
    <source>
        <strain evidence="2">Semi-engorged</strain>
        <tissue evidence="2">Salivary glands</tissue>
    </source>
</reference>
<proteinExistence type="predicted"/>
<dbReference type="AlphaFoldDB" id="A0A6B0TXX6"/>
<dbReference type="EMBL" id="GIFC01002946">
    <property type="protein sequence ID" value="MXU85029.1"/>
    <property type="molecule type" value="Transcribed_RNA"/>
</dbReference>
<sequence length="84" mass="9558">MTHQLLVLFLCRSATLKQVPKILPSMLMPHFMRLSESSGTSLHRWTRSAGGSGGRIPVALYCDRRHCCRVHSSPPLPLYPPRRY</sequence>
<protein>
    <submittedName>
        <fullName evidence="2">Putative secreted protein</fullName>
    </submittedName>
</protein>
<name>A0A6B0TXX6_IXORI</name>
<accession>A0A6B0TXX6</accession>
<evidence type="ECO:0000256" key="1">
    <source>
        <dbReference type="SAM" id="SignalP"/>
    </source>
</evidence>